<dbReference type="Proteomes" id="UP000324222">
    <property type="component" value="Unassembled WGS sequence"/>
</dbReference>
<protein>
    <submittedName>
        <fullName evidence="1">Uncharacterized protein</fullName>
    </submittedName>
</protein>
<comment type="caution">
    <text evidence="1">The sequence shown here is derived from an EMBL/GenBank/DDBJ whole genome shotgun (WGS) entry which is preliminary data.</text>
</comment>
<dbReference type="AlphaFoldDB" id="A0A5B7K237"/>
<gene>
    <name evidence="1" type="ORF">E2C01_094597</name>
</gene>
<keyword evidence="2" id="KW-1185">Reference proteome</keyword>
<organism evidence="1 2">
    <name type="scientific">Portunus trituberculatus</name>
    <name type="common">Swimming crab</name>
    <name type="synonym">Neptunus trituberculatus</name>
    <dbReference type="NCBI Taxonomy" id="210409"/>
    <lineage>
        <taxon>Eukaryota</taxon>
        <taxon>Metazoa</taxon>
        <taxon>Ecdysozoa</taxon>
        <taxon>Arthropoda</taxon>
        <taxon>Crustacea</taxon>
        <taxon>Multicrustacea</taxon>
        <taxon>Malacostraca</taxon>
        <taxon>Eumalacostraca</taxon>
        <taxon>Eucarida</taxon>
        <taxon>Decapoda</taxon>
        <taxon>Pleocyemata</taxon>
        <taxon>Brachyura</taxon>
        <taxon>Eubrachyura</taxon>
        <taxon>Portunoidea</taxon>
        <taxon>Portunidae</taxon>
        <taxon>Portuninae</taxon>
        <taxon>Portunus</taxon>
    </lineage>
</organism>
<evidence type="ECO:0000313" key="2">
    <source>
        <dbReference type="Proteomes" id="UP000324222"/>
    </source>
</evidence>
<accession>A0A5B7K237</accession>
<reference evidence="1 2" key="1">
    <citation type="submission" date="2019-05" db="EMBL/GenBank/DDBJ databases">
        <title>Another draft genome of Portunus trituberculatus and its Hox gene families provides insights of decapod evolution.</title>
        <authorList>
            <person name="Jeong J.-H."/>
            <person name="Song I."/>
            <person name="Kim S."/>
            <person name="Choi T."/>
            <person name="Kim D."/>
            <person name="Ryu S."/>
            <person name="Kim W."/>
        </authorList>
    </citation>
    <scope>NUCLEOTIDE SEQUENCE [LARGE SCALE GENOMIC DNA]</scope>
    <source>
        <tissue evidence="1">Muscle</tissue>
    </source>
</reference>
<sequence>MLIISLTHLEKELVHGQTLKHCETVQSGGLQEICKLS</sequence>
<name>A0A5B7K237_PORTR</name>
<dbReference type="EMBL" id="VSRR010117370">
    <property type="protein sequence ID" value="MPC99198.1"/>
    <property type="molecule type" value="Genomic_DNA"/>
</dbReference>
<evidence type="ECO:0000313" key="1">
    <source>
        <dbReference type="EMBL" id="MPC99198.1"/>
    </source>
</evidence>
<proteinExistence type="predicted"/>